<dbReference type="Pfam" id="PF13193">
    <property type="entry name" value="AMP-binding_C"/>
    <property type="match status" value="1"/>
</dbReference>
<gene>
    <name evidence="4" type="ORF">GCM10009668_25090</name>
</gene>
<accession>A0ABN1TVH5</accession>
<evidence type="ECO:0000313" key="4">
    <source>
        <dbReference type="EMBL" id="GAA1104768.1"/>
    </source>
</evidence>
<keyword evidence="5" id="KW-1185">Reference proteome</keyword>
<dbReference type="Gene3D" id="3.30.300.30">
    <property type="match status" value="1"/>
</dbReference>
<keyword evidence="2" id="KW-0436">Ligase</keyword>
<comment type="caution">
    <text evidence="4">The sequence shown here is derived from an EMBL/GenBank/DDBJ whole genome shotgun (WGS) entry which is preliminary data.</text>
</comment>
<evidence type="ECO:0000259" key="3">
    <source>
        <dbReference type="Pfam" id="PF13193"/>
    </source>
</evidence>
<evidence type="ECO:0000256" key="2">
    <source>
        <dbReference type="ARBA" id="ARBA00022598"/>
    </source>
</evidence>
<reference evidence="4 5" key="1">
    <citation type="journal article" date="2019" name="Int. J. Syst. Evol. Microbiol.">
        <title>The Global Catalogue of Microorganisms (GCM) 10K type strain sequencing project: providing services to taxonomists for standard genome sequencing and annotation.</title>
        <authorList>
            <consortium name="The Broad Institute Genomics Platform"/>
            <consortium name="The Broad Institute Genome Sequencing Center for Infectious Disease"/>
            <person name="Wu L."/>
            <person name="Ma J."/>
        </authorList>
    </citation>
    <scope>NUCLEOTIDE SEQUENCE [LARGE SCALE GENOMIC DNA]</scope>
    <source>
        <strain evidence="4 5">JCM 13008</strain>
    </source>
</reference>
<protein>
    <recommendedName>
        <fullName evidence="3">AMP-binding enzyme C-terminal domain-containing protein</fullName>
    </recommendedName>
</protein>
<name>A0ABN1TVH5_9ACTN</name>
<feature type="domain" description="AMP-binding enzyme C-terminal" evidence="3">
    <location>
        <begin position="22"/>
        <end position="91"/>
    </location>
</feature>
<evidence type="ECO:0000313" key="5">
    <source>
        <dbReference type="Proteomes" id="UP001501581"/>
    </source>
</evidence>
<organism evidence="4 5">
    <name type="scientific">Nocardioides dubius</name>
    <dbReference type="NCBI Taxonomy" id="317019"/>
    <lineage>
        <taxon>Bacteria</taxon>
        <taxon>Bacillati</taxon>
        <taxon>Actinomycetota</taxon>
        <taxon>Actinomycetes</taxon>
        <taxon>Propionibacteriales</taxon>
        <taxon>Nocardioidaceae</taxon>
        <taxon>Nocardioides</taxon>
    </lineage>
</organism>
<dbReference type="SUPFAM" id="SSF56801">
    <property type="entry name" value="Acetyl-CoA synthetase-like"/>
    <property type="match status" value="1"/>
</dbReference>
<sequence length="117" mass="12840">MHLADRRTDLIVSGGVNVYPAEVESALEAHPEVQSAVVIGLPDDDLGQYVHAVVQVAPATDPARFEEGLRAHLRDHLAGPKIPRRFELVDHPLRDDAGKVRRSAVRAQRLAALEVTR</sequence>
<dbReference type="PANTHER" id="PTHR43201">
    <property type="entry name" value="ACYL-COA SYNTHETASE"/>
    <property type="match status" value="1"/>
</dbReference>
<dbReference type="InterPro" id="IPR025110">
    <property type="entry name" value="AMP-bd_C"/>
</dbReference>
<proteinExistence type="inferred from homology"/>
<dbReference type="InterPro" id="IPR045851">
    <property type="entry name" value="AMP-bd_C_sf"/>
</dbReference>
<dbReference type="EMBL" id="BAAALG010000010">
    <property type="protein sequence ID" value="GAA1104768.1"/>
    <property type="molecule type" value="Genomic_DNA"/>
</dbReference>
<dbReference type="Proteomes" id="UP001501581">
    <property type="component" value="Unassembled WGS sequence"/>
</dbReference>
<dbReference type="PANTHER" id="PTHR43201:SF5">
    <property type="entry name" value="MEDIUM-CHAIN ACYL-COA LIGASE ACSF2, MITOCHONDRIAL"/>
    <property type="match status" value="1"/>
</dbReference>
<evidence type="ECO:0000256" key="1">
    <source>
        <dbReference type="ARBA" id="ARBA00006432"/>
    </source>
</evidence>
<comment type="similarity">
    <text evidence="1">Belongs to the ATP-dependent AMP-binding enzyme family.</text>
</comment>